<name>A0A0V0QP57_PSEPJ</name>
<dbReference type="OrthoDB" id="10255013at2759"/>
<proteinExistence type="inferred from homology"/>
<dbReference type="PROSITE" id="PS50192">
    <property type="entry name" value="T_SNARE"/>
    <property type="match status" value="1"/>
</dbReference>
<dbReference type="AlphaFoldDB" id="A0A0V0QP57"/>
<dbReference type="GO" id="GO:0006886">
    <property type="term" value="P:intracellular protein transport"/>
    <property type="evidence" value="ECO:0007669"/>
    <property type="project" value="TreeGrafter"/>
</dbReference>
<comment type="similarity">
    <text evidence="2">Belongs to the syntaxin family.</text>
</comment>
<evidence type="ECO:0000313" key="11">
    <source>
        <dbReference type="Proteomes" id="UP000054937"/>
    </source>
</evidence>
<dbReference type="FunFam" id="1.20.5.110:FF:000008">
    <property type="entry name" value="Syntaxin 132"/>
    <property type="match status" value="1"/>
</dbReference>
<keyword evidence="5 8" id="KW-1133">Transmembrane helix</keyword>
<dbReference type="FunCoup" id="A0A0V0QP57">
    <property type="interactions" value="7"/>
</dbReference>
<evidence type="ECO:0000256" key="8">
    <source>
        <dbReference type="SAM" id="Phobius"/>
    </source>
</evidence>
<keyword evidence="4 8" id="KW-0812">Transmembrane</keyword>
<feature type="domain" description="T-SNARE coiled-coil homology" evidence="9">
    <location>
        <begin position="214"/>
        <end position="276"/>
    </location>
</feature>
<dbReference type="GO" id="GO:0006887">
    <property type="term" value="P:exocytosis"/>
    <property type="evidence" value="ECO:0007669"/>
    <property type="project" value="TreeGrafter"/>
</dbReference>
<feature type="coiled-coil region" evidence="7">
    <location>
        <begin position="98"/>
        <end position="125"/>
    </location>
</feature>
<dbReference type="SUPFAM" id="SSF47661">
    <property type="entry name" value="t-snare proteins"/>
    <property type="match status" value="1"/>
</dbReference>
<keyword evidence="11" id="KW-1185">Reference proteome</keyword>
<dbReference type="Gene3D" id="1.20.5.110">
    <property type="match status" value="1"/>
</dbReference>
<dbReference type="Pfam" id="PF05739">
    <property type="entry name" value="SNARE"/>
    <property type="match status" value="1"/>
</dbReference>
<dbReference type="InterPro" id="IPR010989">
    <property type="entry name" value="SNARE"/>
</dbReference>
<dbReference type="GO" id="GO:0005886">
    <property type="term" value="C:plasma membrane"/>
    <property type="evidence" value="ECO:0007669"/>
    <property type="project" value="TreeGrafter"/>
</dbReference>
<protein>
    <submittedName>
        <fullName evidence="10">t-SNARE</fullName>
    </submittedName>
</protein>
<evidence type="ECO:0000256" key="1">
    <source>
        <dbReference type="ARBA" id="ARBA00004211"/>
    </source>
</evidence>
<dbReference type="InParanoid" id="A0A0V0QP57"/>
<dbReference type="InterPro" id="IPR006011">
    <property type="entry name" value="Syntaxin_N"/>
</dbReference>
<feature type="transmembrane region" description="Helical" evidence="8">
    <location>
        <begin position="287"/>
        <end position="307"/>
    </location>
</feature>
<dbReference type="PANTHER" id="PTHR19957">
    <property type="entry name" value="SYNTAXIN"/>
    <property type="match status" value="1"/>
</dbReference>
<keyword evidence="7" id="KW-0175">Coiled coil</keyword>
<comment type="subcellular location">
    <subcellularLocation>
        <location evidence="1">Membrane</location>
        <topology evidence="1">Single-pass type IV membrane protein</topology>
    </subcellularLocation>
</comment>
<evidence type="ECO:0000256" key="7">
    <source>
        <dbReference type="SAM" id="Coils"/>
    </source>
</evidence>
<accession>A0A0V0QP57</accession>
<sequence>MNDRMRQLQMMKQSQGVYQDDEAGTIARGQIGNLKQSAISQGNNELFPEFSAKVKKVNQILGKIQANNDEIRDLKVKNQRAINSNNEKQINDDMNVVIKDNNNLNQQLKSTMEDLARDIQKDKHDSEADQGELQMKEKAFAALGEKIKLVLENSQDSQIEYKDGIKNKLSRQVKYLDNNITEQQIDEMVEDPQKYNELLQQKMGYGSIQLQNAVSDIQDKCRDIKRLQRNVEQVHQMFEDLAFLVQTQGAKIDQIEITVNKANRHVEKAEKNLRKAKDEHKAARKKMCCIIFFGIILLLVIVVPIAAS</sequence>
<dbReference type="Gene3D" id="1.20.58.70">
    <property type="match status" value="1"/>
</dbReference>
<keyword evidence="3" id="KW-0813">Transport</keyword>
<dbReference type="GO" id="GO:0031201">
    <property type="term" value="C:SNARE complex"/>
    <property type="evidence" value="ECO:0007669"/>
    <property type="project" value="TreeGrafter"/>
</dbReference>
<evidence type="ECO:0000259" key="9">
    <source>
        <dbReference type="PROSITE" id="PS50192"/>
    </source>
</evidence>
<dbReference type="PANTHER" id="PTHR19957:SF307">
    <property type="entry name" value="PROTEIN SSO1-RELATED"/>
    <property type="match status" value="1"/>
</dbReference>
<dbReference type="GO" id="GO:0000149">
    <property type="term" value="F:SNARE binding"/>
    <property type="evidence" value="ECO:0007669"/>
    <property type="project" value="TreeGrafter"/>
</dbReference>
<comment type="caution">
    <text evidence="10">The sequence shown here is derived from an EMBL/GenBank/DDBJ whole genome shotgun (WGS) entry which is preliminary data.</text>
</comment>
<dbReference type="InterPro" id="IPR000727">
    <property type="entry name" value="T_SNARE_dom"/>
</dbReference>
<dbReference type="GO" id="GO:0006906">
    <property type="term" value="P:vesicle fusion"/>
    <property type="evidence" value="ECO:0007669"/>
    <property type="project" value="TreeGrafter"/>
</dbReference>
<keyword evidence="6 8" id="KW-0472">Membrane</keyword>
<gene>
    <name evidence="10" type="ORF">PPERSA_08342</name>
</gene>
<evidence type="ECO:0000256" key="6">
    <source>
        <dbReference type="ARBA" id="ARBA00023136"/>
    </source>
</evidence>
<dbReference type="GO" id="GO:0012505">
    <property type="term" value="C:endomembrane system"/>
    <property type="evidence" value="ECO:0007669"/>
    <property type="project" value="TreeGrafter"/>
</dbReference>
<evidence type="ECO:0000256" key="4">
    <source>
        <dbReference type="ARBA" id="ARBA00022692"/>
    </source>
</evidence>
<evidence type="ECO:0000313" key="10">
    <source>
        <dbReference type="EMBL" id="KRX04127.1"/>
    </source>
</evidence>
<dbReference type="CDD" id="cd15848">
    <property type="entry name" value="SNARE_syntaxin1-like"/>
    <property type="match status" value="1"/>
</dbReference>
<feature type="coiled-coil region" evidence="7">
    <location>
        <begin position="210"/>
        <end position="286"/>
    </location>
</feature>
<dbReference type="OMA" id="HPRNAPQ"/>
<dbReference type="Pfam" id="PF00804">
    <property type="entry name" value="Syntaxin"/>
    <property type="match status" value="1"/>
</dbReference>
<dbReference type="GO" id="GO:0048278">
    <property type="term" value="P:vesicle docking"/>
    <property type="evidence" value="ECO:0007669"/>
    <property type="project" value="TreeGrafter"/>
</dbReference>
<organism evidence="10 11">
    <name type="scientific">Pseudocohnilembus persalinus</name>
    <name type="common">Ciliate</name>
    <dbReference type="NCBI Taxonomy" id="266149"/>
    <lineage>
        <taxon>Eukaryota</taxon>
        <taxon>Sar</taxon>
        <taxon>Alveolata</taxon>
        <taxon>Ciliophora</taxon>
        <taxon>Intramacronucleata</taxon>
        <taxon>Oligohymenophorea</taxon>
        <taxon>Scuticociliatia</taxon>
        <taxon>Philasterida</taxon>
        <taxon>Pseudocohnilembidae</taxon>
        <taxon>Pseudocohnilembus</taxon>
    </lineage>
</organism>
<reference evidence="10 11" key="1">
    <citation type="journal article" date="2015" name="Sci. Rep.">
        <title>Genome of the facultative scuticociliatosis pathogen Pseudocohnilembus persalinus provides insight into its virulence through horizontal gene transfer.</title>
        <authorList>
            <person name="Xiong J."/>
            <person name="Wang G."/>
            <person name="Cheng J."/>
            <person name="Tian M."/>
            <person name="Pan X."/>
            <person name="Warren A."/>
            <person name="Jiang C."/>
            <person name="Yuan D."/>
            <person name="Miao W."/>
        </authorList>
    </citation>
    <scope>NUCLEOTIDE SEQUENCE [LARGE SCALE GENOMIC DNA]</scope>
    <source>
        <strain evidence="10">36N120E</strain>
    </source>
</reference>
<dbReference type="Proteomes" id="UP000054937">
    <property type="component" value="Unassembled WGS sequence"/>
</dbReference>
<evidence type="ECO:0000256" key="5">
    <source>
        <dbReference type="ARBA" id="ARBA00022989"/>
    </source>
</evidence>
<evidence type="ECO:0000256" key="2">
    <source>
        <dbReference type="ARBA" id="ARBA00009063"/>
    </source>
</evidence>
<dbReference type="InterPro" id="IPR045242">
    <property type="entry name" value="Syntaxin"/>
</dbReference>
<evidence type="ECO:0000256" key="3">
    <source>
        <dbReference type="ARBA" id="ARBA00022448"/>
    </source>
</evidence>
<dbReference type="SMART" id="SM00397">
    <property type="entry name" value="t_SNARE"/>
    <property type="match status" value="1"/>
</dbReference>
<dbReference type="GO" id="GO:0005484">
    <property type="term" value="F:SNAP receptor activity"/>
    <property type="evidence" value="ECO:0007669"/>
    <property type="project" value="TreeGrafter"/>
</dbReference>
<dbReference type="EMBL" id="LDAU01000121">
    <property type="protein sequence ID" value="KRX04127.1"/>
    <property type="molecule type" value="Genomic_DNA"/>
</dbReference>